<sequence length="275" mass="31390">MSKAKRYNPSKTDASVIKKGFLLYIFLIPLFLSVIIALFGTNYIAFLLNSIAFLLFYGVIVLSKIGFAQEMDYNKAKLTKAPKIPYKQLSSYLLGISTMFSAYIAGKLGFIDSIIMSIIAIVGYWLYYGFDPQKDKLENFGDISADVVLETLREAQDKISQIKKDIENISDTLLKNKINRALERADIILVAITEKPQDVRKARKFLIVYIDGIANVTSSYNNLDENDITKETRERLLELMEDVEVKFESEFKRLKENSQFDLDVNIDVLKEQIKG</sequence>
<dbReference type="Pfam" id="PF10112">
    <property type="entry name" value="Halogen_Hydrol"/>
    <property type="match status" value="1"/>
</dbReference>
<accession>A0A1W1BL49</accession>
<keyword evidence="1" id="KW-0175">Coiled coil</keyword>
<organism evidence="3">
    <name type="scientific">hydrothermal vent metagenome</name>
    <dbReference type="NCBI Taxonomy" id="652676"/>
    <lineage>
        <taxon>unclassified sequences</taxon>
        <taxon>metagenomes</taxon>
        <taxon>ecological metagenomes</taxon>
    </lineage>
</organism>
<evidence type="ECO:0000256" key="2">
    <source>
        <dbReference type="SAM" id="Phobius"/>
    </source>
</evidence>
<evidence type="ECO:0008006" key="4">
    <source>
        <dbReference type="Google" id="ProtNLM"/>
    </source>
</evidence>
<feature type="transmembrane region" description="Helical" evidence="2">
    <location>
        <begin position="89"/>
        <end position="105"/>
    </location>
</feature>
<gene>
    <name evidence="3" type="ORF">MNB_SV-9-994</name>
</gene>
<dbReference type="InterPro" id="IPR018770">
    <property type="entry name" value="ChloroindolylP_hydrolase"/>
</dbReference>
<keyword evidence="2" id="KW-0472">Membrane</keyword>
<proteinExistence type="predicted"/>
<feature type="coiled-coil region" evidence="1">
    <location>
        <begin position="145"/>
        <end position="172"/>
    </location>
</feature>
<protein>
    <recommendedName>
        <fullName evidence="4">5-bromo-4-chloroindolyl phosphate hydrolysis protein</fullName>
    </recommendedName>
</protein>
<keyword evidence="2" id="KW-1133">Transmembrane helix</keyword>
<evidence type="ECO:0000256" key="1">
    <source>
        <dbReference type="SAM" id="Coils"/>
    </source>
</evidence>
<dbReference type="EMBL" id="FPHG01000022">
    <property type="protein sequence ID" value="SFV54274.1"/>
    <property type="molecule type" value="Genomic_DNA"/>
</dbReference>
<evidence type="ECO:0000313" key="3">
    <source>
        <dbReference type="EMBL" id="SFV54274.1"/>
    </source>
</evidence>
<feature type="transmembrane region" description="Helical" evidence="2">
    <location>
        <begin position="111"/>
        <end position="130"/>
    </location>
</feature>
<keyword evidence="2" id="KW-0812">Transmembrane</keyword>
<feature type="transmembrane region" description="Helical" evidence="2">
    <location>
        <begin position="46"/>
        <end position="68"/>
    </location>
</feature>
<dbReference type="AlphaFoldDB" id="A0A1W1BL49"/>
<reference evidence="3" key="1">
    <citation type="submission" date="2016-10" db="EMBL/GenBank/DDBJ databases">
        <authorList>
            <person name="de Groot N.N."/>
        </authorList>
    </citation>
    <scope>NUCLEOTIDE SEQUENCE</scope>
</reference>
<name>A0A1W1BL49_9ZZZZ</name>
<feature type="transmembrane region" description="Helical" evidence="2">
    <location>
        <begin position="21"/>
        <end position="40"/>
    </location>
</feature>